<dbReference type="RefSeq" id="WP_149404621.1">
    <property type="nucleotide sequence ID" value="NZ_BIXY01000152.1"/>
</dbReference>
<dbReference type="GO" id="GO:0046464">
    <property type="term" value="P:acylglycerol catabolic process"/>
    <property type="evidence" value="ECO:0007669"/>
    <property type="project" value="TreeGrafter"/>
</dbReference>
<comment type="caution">
    <text evidence="2">The sequence shown here is derived from an EMBL/GenBank/DDBJ whole genome shotgun (WGS) entry which is preliminary data.</text>
</comment>
<gene>
    <name evidence="2" type="ORF">KDI_53890</name>
</gene>
<dbReference type="Pfam" id="PF00561">
    <property type="entry name" value="Abhydrolase_1"/>
    <property type="match status" value="1"/>
</dbReference>
<evidence type="ECO:0000259" key="1">
    <source>
        <dbReference type="Pfam" id="PF00561"/>
    </source>
</evidence>
<dbReference type="PRINTS" id="PR00111">
    <property type="entry name" value="ABHYDROLASE"/>
</dbReference>
<dbReference type="SUPFAM" id="SSF53474">
    <property type="entry name" value="alpha/beta-Hydrolases"/>
    <property type="match status" value="1"/>
</dbReference>
<dbReference type="PANTHER" id="PTHR43798">
    <property type="entry name" value="MONOACYLGLYCEROL LIPASE"/>
    <property type="match status" value="1"/>
</dbReference>
<evidence type="ECO:0000313" key="3">
    <source>
        <dbReference type="Proteomes" id="UP000322530"/>
    </source>
</evidence>
<proteinExistence type="predicted"/>
<dbReference type="AlphaFoldDB" id="A0A5A5TKM8"/>
<reference evidence="2 3" key="1">
    <citation type="submission" date="2019-01" db="EMBL/GenBank/DDBJ databases">
        <title>Draft genome sequence of Dictyobacter sp. Uno17.</title>
        <authorList>
            <person name="Wang C.M."/>
            <person name="Zheng Y."/>
            <person name="Sakai Y."/>
            <person name="Abe K."/>
            <person name="Yokota A."/>
            <person name="Yabe S."/>
        </authorList>
    </citation>
    <scope>NUCLEOTIDE SEQUENCE [LARGE SCALE GENOMIC DNA]</scope>
    <source>
        <strain evidence="2 3">Uno17</strain>
    </source>
</reference>
<accession>A0A5A5TKM8</accession>
<sequence length="308" mass="34830">MREPHSSFVDADDVRLHYLEWDPEYMRQTLPAQFDTATDDIPVVLLHSLGATADSWRLTASYLYHQHYLLAFDLRGHGLSDQPSQHYDLLTMAEDVISGMAKLGLGQVAVVGHGWGARVALLLAARHPALVSHLILVDCPHVEPRHWPGMTRERFVGEEATAEIYPSRESYLQTWRSEMDAFWSPEVEEILLTYVRELPDGQLQERLLPEHQSMIRASLWEDRALSYYGKLTCPVLLVPAAAKPLPGAALPDRLELAAEFAAAKGEMVAQVARAIQRCSVLWMPDTIHDIQLQRPRVLANEIARFLQE</sequence>
<dbReference type="OrthoDB" id="9775557at2"/>
<dbReference type="GO" id="GO:0047372">
    <property type="term" value="F:monoacylglycerol lipase activity"/>
    <property type="evidence" value="ECO:0007669"/>
    <property type="project" value="TreeGrafter"/>
</dbReference>
<dbReference type="GO" id="GO:0016020">
    <property type="term" value="C:membrane"/>
    <property type="evidence" value="ECO:0007669"/>
    <property type="project" value="TreeGrafter"/>
</dbReference>
<organism evidence="2 3">
    <name type="scientific">Dictyobacter arantiisoli</name>
    <dbReference type="NCBI Taxonomy" id="2014874"/>
    <lineage>
        <taxon>Bacteria</taxon>
        <taxon>Bacillati</taxon>
        <taxon>Chloroflexota</taxon>
        <taxon>Ktedonobacteria</taxon>
        <taxon>Ktedonobacterales</taxon>
        <taxon>Dictyobacteraceae</taxon>
        <taxon>Dictyobacter</taxon>
    </lineage>
</organism>
<dbReference type="InterPro" id="IPR050266">
    <property type="entry name" value="AB_hydrolase_sf"/>
</dbReference>
<protein>
    <submittedName>
        <fullName evidence="2">Alpha/beta hydrolase</fullName>
    </submittedName>
</protein>
<dbReference type="Proteomes" id="UP000322530">
    <property type="component" value="Unassembled WGS sequence"/>
</dbReference>
<keyword evidence="3" id="KW-1185">Reference proteome</keyword>
<dbReference type="InterPro" id="IPR000073">
    <property type="entry name" value="AB_hydrolase_1"/>
</dbReference>
<dbReference type="Gene3D" id="3.40.50.1820">
    <property type="entry name" value="alpha/beta hydrolase"/>
    <property type="match status" value="1"/>
</dbReference>
<name>A0A5A5TKM8_9CHLR</name>
<feature type="domain" description="AB hydrolase-1" evidence="1">
    <location>
        <begin position="42"/>
        <end position="157"/>
    </location>
</feature>
<evidence type="ECO:0000313" key="2">
    <source>
        <dbReference type="EMBL" id="GCF11825.1"/>
    </source>
</evidence>
<dbReference type="PANTHER" id="PTHR43798:SF5">
    <property type="entry name" value="MONOACYLGLYCEROL LIPASE ABHD6"/>
    <property type="match status" value="1"/>
</dbReference>
<keyword evidence="2" id="KW-0378">Hydrolase</keyword>
<dbReference type="EMBL" id="BIXY01000152">
    <property type="protein sequence ID" value="GCF11825.1"/>
    <property type="molecule type" value="Genomic_DNA"/>
</dbReference>
<dbReference type="InterPro" id="IPR029058">
    <property type="entry name" value="AB_hydrolase_fold"/>
</dbReference>